<dbReference type="KEGG" id="swf:E3E12_03945"/>
<keyword evidence="8 11" id="KW-0406">Ion transport</keyword>
<protein>
    <recommendedName>
        <fullName evidence="11 12">ATP synthase subunit a</fullName>
    </recommendedName>
    <alternativeName>
        <fullName evidence="11">ATP synthase F0 sector subunit a</fullName>
    </alternativeName>
    <alternativeName>
        <fullName evidence="11">F-ATPase subunit 6</fullName>
    </alternativeName>
</protein>
<keyword evidence="14" id="KW-1185">Reference proteome</keyword>
<feature type="transmembrane region" description="Helical" evidence="11">
    <location>
        <begin position="194"/>
        <end position="219"/>
    </location>
</feature>
<keyword evidence="3 11" id="KW-0813">Transport</keyword>
<dbReference type="HAMAP" id="MF_01393">
    <property type="entry name" value="ATP_synth_a_bact"/>
    <property type="match status" value="1"/>
</dbReference>
<evidence type="ECO:0000256" key="8">
    <source>
        <dbReference type="ARBA" id="ARBA00023065"/>
    </source>
</evidence>
<feature type="transmembrane region" description="Helical" evidence="11">
    <location>
        <begin position="92"/>
        <end position="111"/>
    </location>
</feature>
<dbReference type="PANTHER" id="PTHR11410:SF0">
    <property type="entry name" value="ATP SYNTHASE SUBUNIT A"/>
    <property type="match status" value="1"/>
</dbReference>
<dbReference type="SUPFAM" id="SSF81336">
    <property type="entry name" value="F1F0 ATP synthase subunit A"/>
    <property type="match status" value="1"/>
</dbReference>
<keyword evidence="7 11" id="KW-1133">Transmembrane helix</keyword>
<evidence type="ECO:0000256" key="1">
    <source>
        <dbReference type="ARBA" id="ARBA00004141"/>
    </source>
</evidence>
<keyword evidence="10 11" id="KW-0066">ATP synthesis</keyword>
<keyword evidence="9 11" id="KW-0472">Membrane</keyword>
<dbReference type="PANTHER" id="PTHR11410">
    <property type="entry name" value="ATP SYNTHASE SUBUNIT A"/>
    <property type="match status" value="1"/>
</dbReference>
<dbReference type="Gene3D" id="1.20.120.220">
    <property type="entry name" value="ATP synthase, F0 complex, subunit A"/>
    <property type="match status" value="1"/>
</dbReference>
<evidence type="ECO:0000256" key="6">
    <source>
        <dbReference type="ARBA" id="ARBA00022781"/>
    </source>
</evidence>
<evidence type="ECO:0000256" key="9">
    <source>
        <dbReference type="ARBA" id="ARBA00023136"/>
    </source>
</evidence>
<comment type="subcellular location">
    <subcellularLocation>
        <location evidence="11 12">Cell membrane</location>
        <topology evidence="11 12">Multi-pass membrane protein</topology>
    </subcellularLocation>
    <subcellularLocation>
        <location evidence="1">Membrane</location>
        <topology evidence="1">Multi-pass membrane protein</topology>
    </subcellularLocation>
</comment>
<dbReference type="NCBIfam" id="TIGR01131">
    <property type="entry name" value="ATP_synt_6_or_A"/>
    <property type="match status" value="1"/>
</dbReference>
<evidence type="ECO:0000313" key="13">
    <source>
        <dbReference type="EMBL" id="QDH13490.1"/>
    </source>
</evidence>
<sequence length="257" mass="27755">MTETGVASVASGKIDALGQFELHPVLGHVGEVLRMPQSVLYMVVSVIIICAFFFMGMRSGSVVPGRLQAAAEMGYEFVRELAISTIGPKGTAFFPFVFALFFFILVGNYLGLLPFSYTFTSHIVITVAMALAVFFIALLTALYYQGIGYFKHFMPEGAPKALAPLLIPIEILSYLSRPISLSIRLFANMVAGHVLMTVFASFTLMLAGLGAIGVVLGVFPIVVNVLLFGLELLVGALQAYVFAILTCMYIQEACATH</sequence>
<dbReference type="CDD" id="cd00310">
    <property type="entry name" value="ATP-synt_Fo_a_6"/>
    <property type="match status" value="1"/>
</dbReference>
<keyword evidence="5 11" id="KW-0812">Transmembrane</keyword>
<keyword evidence="4 11" id="KW-0138">CF(0)</keyword>
<dbReference type="AlphaFoldDB" id="A0A4Y6U913"/>
<keyword evidence="11" id="KW-1003">Cell membrane</keyword>
<dbReference type="GO" id="GO:0046933">
    <property type="term" value="F:proton-transporting ATP synthase activity, rotational mechanism"/>
    <property type="evidence" value="ECO:0007669"/>
    <property type="project" value="UniProtKB-UniRule"/>
</dbReference>
<evidence type="ECO:0000256" key="2">
    <source>
        <dbReference type="ARBA" id="ARBA00006810"/>
    </source>
</evidence>
<feature type="transmembrane region" description="Helical" evidence="11">
    <location>
        <begin position="123"/>
        <end position="144"/>
    </location>
</feature>
<feature type="transmembrane region" description="Helical" evidence="11">
    <location>
        <begin position="39"/>
        <end position="57"/>
    </location>
</feature>
<evidence type="ECO:0000256" key="3">
    <source>
        <dbReference type="ARBA" id="ARBA00022448"/>
    </source>
</evidence>
<evidence type="ECO:0000256" key="10">
    <source>
        <dbReference type="ARBA" id="ARBA00023310"/>
    </source>
</evidence>
<dbReference type="Proteomes" id="UP000318709">
    <property type="component" value="Chromosome"/>
</dbReference>
<dbReference type="NCBIfam" id="NF004482">
    <property type="entry name" value="PRK05815.2-4"/>
    <property type="match status" value="1"/>
</dbReference>
<proteinExistence type="inferred from homology"/>
<dbReference type="GO" id="GO:0005886">
    <property type="term" value="C:plasma membrane"/>
    <property type="evidence" value="ECO:0007669"/>
    <property type="project" value="UniProtKB-SubCell"/>
</dbReference>
<evidence type="ECO:0000256" key="7">
    <source>
        <dbReference type="ARBA" id="ARBA00022989"/>
    </source>
</evidence>
<gene>
    <name evidence="11" type="primary">atpB</name>
    <name evidence="13" type="ORF">E3E12_03945</name>
</gene>
<dbReference type="EMBL" id="CP038231">
    <property type="protein sequence ID" value="QDH13490.1"/>
    <property type="molecule type" value="Genomic_DNA"/>
</dbReference>
<evidence type="ECO:0000256" key="5">
    <source>
        <dbReference type="ARBA" id="ARBA00022692"/>
    </source>
</evidence>
<dbReference type="RefSeq" id="WP_141443197.1">
    <property type="nucleotide sequence ID" value="NZ_CP038231.1"/>
</dbReference>
<dbReference type="InterPro" id="IPR035908">
    <property type="entry name" value="F0_ATP_A_sf"/>
</dbReference>
<dbReference type="GO" id="GO:0045259">
    <property type="term" value="C:proton-transporting ATP synthase complex"/>
    <property type="evidence" value="ECO:0007669"/>
    <property type="project" value="UniProtKB-KW"/>
</dbReference>
<dbReference type="InterPro" id="IPR023011">
    <property type="entry name" value="ATP_synth_F0_asu_AS"/>
</dbReference>
<organism evidence="13 14">
    <name type="scientific">Formicincola oecophyllae</name>
    <dbReference type="NCBI Taxonomy" id="2558361"/>
    <lineage>
        <taxon>Bacteria</taxon>
        <taxon>Pseudomonadati</taxon>
        <taxon>Pseudomonadota</taxon>
        <taxon>Alphaproteobacteria</taxon>
        <taxon>Acetobacterales</taxon>
        <taxon>Acetobacteraceae</taxon>
        <taxon>Formicincola</taxon>
    </lineage>
</organism>
<reference evidence="13 14" key="1">
    <citation type="submission" date="2019-03" db="EMBL/GenBank/DDBJ databases">
        <title>The complete genome sequence of Swingsia_sp. F3b2 LMG30590(T).</title>
        <authorList>
            <person name="Chua K.-O."/>
            <person name="Chan K.-G."/>
            <person name="See-Too W.-S."/>
        </authorList>
    </citation>
    <scope>NUCLEOTIDE SEQUENCE [LARGE SCALE GENOMIC DNA]</scope>
    <source>
        <strain evidence="13 14">F3b2</strain>
    </source>
</reference>
<evidence type="ECO:0000256" key="12">
    <source>
        <dbReference type="RuleBase" id="RU000483"/>
    </source>
</evidence>
<comment type="function">
    <text evidence="11 12">Key component of the proton channel; it plays a direct role in the translocation of protons across the membrane.</text>
</comment>
<dbReference type="Pfam" id="PF00119">
    <property type="entry name" value="ATP-synt_A"/>
    <property type="match status" value="1"/>
</dbReference>
<accession>A0A4Y6U913</accession>
<dbReference type="InterPro" id="IPR045083">
    <property type="entry name" value="ATP_synth_F0_asu_bact/mt"/>
</dbReference>
<name>A0A4Y6U913_9PROT</name>
<dbReference type="PRINTS" id="PR00123">
    <property type="entry name" value="ATPASEA"/>
</dbReference>
<evidence type="ECO:0000313" key="14">
    <source>
        <dbReference type="Proteomes" id="UP000318709"/>
    </source>
</evidence>
<evidence type="ECO:0000256" key="4">
    <source>
        <dbReference type="ARBA" id="ARBA00022547"/>
    </source>
</evidence>
<feature type="transmembrane region" description="Helical" evidence="11">
    <location>
        <begin position="225"/>
        <end position="250"/>
    </location>
</feature>
<dbReference type="OrthoDB" id="9809130at2"/>
<comment type="similarity">
    <text evidence="2 11 12">Belongs to the ATPase A chain family.</text>
</comment>
<dbReference type="PROSITE" id="PS00449">
    <property type="entry name" value="ATPASE_A"/>
    <property type="match status" value="1"/>
</dbReference>
<evidence type="ECO:0000256" key="11">
    <source>
        <dbReference type="HAMAP-Rule" id="MF_01393"/>
    </source>
</evidence>
<dbReference type="InterPro" id="IPR000568">
    <property type="entry name" value="ATP_synth_F0_asu"/>
</dbReference>
<keyword evidence="6 11" id="KW-0375">Hydrogen ion transport</keyword>